<evidence type="ECO:0000313" key="3">
    <source>
        <dbReference type="Proteomes" id="UP000271162"/>
    </source>
</evidence>
<reference evidence="2 3" key="2">
    <citation type="submission" date="2018-11" db="EMBL/GenBank/DDBJ databases">
        <authorList>
            <consortium name="Pathogen Informatics"/>
        </authorList>
    </citation>
    <scope>NUCLEOTIDE SEQUENCE [LARGE SCALE GENOMIC DNA]</scope>
</reference>
<sequence length="48" mass="5549">MSETPAGDQKTQQVKNGCTEENEDEDFDVDELECVDEAAEDDRRDRER</sequence>
<feature type="compositionally biased region" description="Polar residues" evidence="1">
    <location>
        <begin position="1"/>
        <end position="16"/>
    </location>
</feature>
<evidence type="ECO:0000313" key="4">
    <source>
        <dbReference type="WBParaSite" id="NBR_0002100401-mRNA-1"/>
    </source>
</evidence>
<protein>
    <submittedName>
        <fullName evidence="4">Prothymosin alpha</fullName>
    </submittedName>
</protein>
<accession>A0A0N4YUT2</accession>
<dbReference type="EMBL" id="UYSL01025782">
    <property type="protein sequence ID" value="VDL84743.1"/>
    <property type="molecule type" value="Genomic_DNA"/>
</dbReference>
<keyword evidence="3" id="KW-1185">Reference proteome</keyword>
<dbReference type="WBParaSite" id="NBR_0002100401-mRNA-1">
    <property type="protein sequence ID" value="NBR_0002100401-mRNA-1"/>
    <property type="gene ID" value="NBR_0002100401"/>
</dbReference>
<reference evidence="4" key="1">
    <citation type="submission" date="2017-02" db="UniProtKB">
        <authorList>
            <consortium name="WormBaseParasite"/>
        </authorList>
    </citation>
    <scope>IDENTIFICATION</scope>
</reference>
<proteinExistence type="predicted"/>
<feature type="region of interest" description="Disordered" evidence="1">
    <location>
        <begin position="1"/>
        <end position="48"/>
    </location>
</feature>
<evidence type="ECO:0000256" key="1">
    <source>
        <dbReference type="SAM" id="MobiDB-lite"/>
    </source>
</evidence>
<evidence type="ECO:0000313" key="2">
    <source>
        <dbReference type="EMBL" id="VDL84743.1"/>
    </source>
</evidence>
<dbReference type="Proteomes" id="UP000271162">
    <property type="component" value="Unassembled WGS sequence"/>
</dbReference>
<dbReference type="AlphaFoldDB" id="A0A0N4YUT2"/>
<name>A0A0N4YUT2_NIPBR</name>
<organism evidence="4">
    <name type="scientific">Nippostrongylus brasiliensis</name>
    <name type="common">Rat hookworm</name>
    <dbReference type="NCBI Taxonomy" id="27835"/>
    <lineage>
        <taxon>Eukaryota</taxon>
        <taxon>Metazoa</taxon>
        <taxon>Ecdysozoa</taxon>
        <taxon>Nematoda</taxon>
        <taxon>Chromadorea</taxon>
        <taxon>Rhabditida</taxon>
        <taxon>Rhabditina</taxon>
        <taxon>Rhabditomorpha</taxon>
        <taxon>Strongyloidea</taxon>
        <taxon>Heligmosomidae</taxon>
        <taxon>Nippostrongylus</taxon>
    </lineage>
</organism>
<feature type="compositionally biased region" description="Acidic residues" evidence="1">
    <location>
        <begin position="20"/>
        <end position="40"/>
    </location>
</feature>
<gene>
    <name evidence="2" type="ORF">NBR_LOCUS21005</name>
</gene>